<evidence type="ECO:0000313" key="1">
    <source>
        <dbReference type="EMBL" id="CAB3978871.1"/>
    </source>
</evidence>
<dbReference type="AlphaFoldDB" id="A0A6S7FXI3"/>
<dbReference type="OrthoDB" id="5986330at2759"/>
<gene>
    <name evidence="1" type="ORF">PACLA_8A014098</name>
</gene>
<keyword evidence="2" id="KW-1185">Reference proteome</keyword>
<protein>
    <submittedName>
        <fullName evidence="1">Uncharacterized protein</fullName>
    </submittedName>
</protein>
<dbReference type="EMBL" id="CACRXK020000148">
    <property type="protein sequence ID" value="CAB3978871.1"/>
    <property type="molecule type" value="Genomic_DNA"/>
</dbReference>
<organism evidence="1 2">
    <name type="scientific">Paramuricea clavata</name>
    <name type="common">Red gorgonian</name>
    <name type="synonym">Violescent sea-whip</name>
    <dbReference type="NCBI Taxonomy" id="317549"/>
    <lineage>
        <taxon>Eukaryota</taxon>
        <taxon>Metazoa</taxon>
        <taxon>Cnidaria</taxon>
        <taxon>Anthozoa</taxon>
        <taxon>Octocorallia</taxon>
        <taxon>Malacalcyonacea</taxon>
        <taxon>Plexauridae</taxon>
        <taxon>Paramuricea</taxon>
    </lineage>
</organism>
<reference evidence="1" key="1">
    <citation type="submission" date="2020-04" db="EMBL/GenBank/DDBJ databases">
        <authorList>
            <person name="Alioto T."/>
            <person name="Alioto T."/>
            <person name="Gomez Garrido J."/>
        </authorList>
    </citation>
    <scope>NUCLEOTIDE SEQUENCE</scope>
    <source>
        <strain evidence="1">A484AB</strain>
    </source>
</reference>
<accession>A0A6S7FXI3</accession>
<sequence length="419" mass="47377">MIDEKKELTEISEWNSNIEEKLSEADKDIHHLREWCEGKKRECEENQRKQELDFEHELFQTRLKFQNELQAAKLKQESASVEKKERSAIVEELRKNLYVDDLLSGGNTVAEAGVKKLAMTEVLADGAFKLHKWNSNERELEDAEKTSSECEQTLAKTQLGVEPNESKLLGLKWEKDKDTLSVVFPSDPPATTKRGMLSKLARVYDPLGLASPITVSGKMVYGDVCDTKASWDAELSGQSAQEWSMWEKRTPELVTVPRSLAKFQEDINSVTLHAFGDASTKGVSAAVYSVVNQPSGTTQTLVAAKSRLAKRNLTIPRLELTGAHMVVNLLANVRQALDCFLVVDQHCWLDSTVVLYWLQGNGRYKPFVQNRVNKIHQHPNISWHYVPTKDNPADLGSRKTNQLTDQWISGAQWLSNQEE</sequence>
<dbReference type="Pfam" id="PF05380">
    <property type="entry name" value="Peptidase_A17"/>
    <property type="match status" value="1"/>
</dbReference>
<name>A0A6S7FXI3_PARCT</name>
<dbReference type="PANTHER" id="PTHR47331">
    <property type="entry name" value="PHD-TYPE DOMAIN-CONTAINING PROTEIN"/>
    <property type="match status" value="1"/>
</dbReference>
<dbReference type="InterPro" id="IPR008042">
    <property type="entry name" value="Retrotrans_Pao"/>
</dbReference>
<evidence type="ECO:0000313" key="2">
    <source>
        <dbReference type="Proteomes" id="UP001152795"/>
    </source>
</evidence>
<proteinExistence type="predicted"/>
<comment type="caution">
    <text evidence="1">The sequence shown here is derived from an EMBL/GenBank/DDBJ whole genome shotgun (WGS) entry which is preliminary data.</text>
</comment>
<dbReference type="Proteomes" id="UP001152795">
    <property type="component" value="Unassembled WGS sequence"/>
</dbReference>